<keyword evidence="1" id="KW-0472">Membrane</keyword>
<proteinExistence type="predicted"/>
<evidence type="ECO:0000256" key="1">
    <source>
        <dbReference type="SAM" id="Phobius"/>
    </source>
</evidence>
<organism evidence="2 3">
    <name type="scientific">Lactococcus lactis subsp. lactis</name>
    <name type="common">Streptococcus lactis</name>
    <dbReference type="NCBI Taxonomy" id="1360"/>
    <lineage>
        <taxon>Bacteria</taxon>
        <taxon>Bacillati</taxon>
        <taxon>Bacillota</taxon>
        <taxon>Bacilli</taxon>
        <taxon>Lactobacillales</taxon>
        <taxon>Streptococcaceae</taxon>
        <taxon>Lactococcus</taxon>
    </lineage>
</organism>
<keyword evidence="1" id="KW-1133">Transmembrane helix</keyword>
<evidence type="ECO:0000313" key="2">
    <source>
        <dbReference type="EMBL" id="KSU17455.1"/>
    </source>
</evidence>
<reference evidence="3" key="1">
    <citation type="submission" date="2015-10" db="EMBL/GenBank/DDBJ databases">
        <title>Draft Genome Sequences of 11 Lactococcus lactis subspecies cremoris strains.</title>
        <authorList>
            <person name="Wels M."/>
            <person name="Backus L."/>
            <person name="Boekhorst J."/>
            <person name="Dijkstra A."/>
            <person name="Beerthuizen M."/>
            <person name="Kelly W."/>
            <person name="Siezen R."/>
            <person name="Bachmann H."/>
            <person name="Van Hijum S."/>
        </authorList>
    </citation>
    <scope>NUCLEOTIDE SEQUENCE [LARGE SCALE GENOMIC DNA]</scope>
    <source>
        <strain evidence="3">LMG9449</strain>
    </source>
</reference>
<name>A0A0V8DVP7_LACLL</name>
<dbReference type="AlphaFoldDB" id="A0A0V8DVP7"/>
<protein>
    <submittedName>
        <fullName evidence="2">Uncharacterized protein</fullName>
    </submittedName>
</protein>
<gene>
    <name evidence="2" type="ORF">LMG9449_1657</name>
</gene>
<accession>A0A0V8DVP7</accession>
<sequence length="37" mass="4364">MYTLLSIVSALTINCLTELFKYWLAARKASKKHKKRH</sequence>
<keyword evidence="1" id="KW-0812">Transmembrane</keyword>
<evidence type="ECO:0000313" key="3">
    <source>
        <dbReference type="Proteomes" id="UP000053612"/>
    </source>
</evidence>
<feature type="transmembrane region" description="Helical" evidence="1">
    <location>
        <begin position="6"/>
        <end position="26"/>
    </location>
</feature>
<dbReference type="EMBL" id="LKLS01000133">
    <property type="protein sequence ID" value="KSU17455.1"/>
    <property type="molecule type" value="Genomic_DNA"/>
</dbReference>
<dbReference type="PATRIC" id="fig|1360.109.peg.920"/>
<dbReference type="Proteomes" id="UP000053612">
    <property type="component" value="Unassembled WGS sequence"/>
</dbReference>
<comment type="caution">
    <text evidence="2">The sequence shown here is derived from an EMBL/GenBank/DDBJ whole genome shotgun (WGS) entry which is preliminary data.</text>
</comment>